<accession>A0A3G1KMS2</accession>
<organism evidence="2 3">
    <name type="scientific">Formimonas warabiya</name>
    <dbReference type="NCBI Taxonomy" id="1761012"/>
    <lineage>
        <taxon>Bacteria</taxon>
        <taxon>Bacillati</taxon>
        <taxon>Bacillota</taxon>
        <taxon>Clostridia</taxon>
        <taxon>Eubacteriales</taxon>
        <taxon>Peptococcaceae</taxon>
        <taxon>Candidatus Formimonas</taxon>
    </lineage>
</organism>
<protein>
    <recommendedName>
        <fullName evidence="1">Solute-binding protein family 5 domain-containing protein</fullName>
    </recommendedName>
</protein>
<dbReference type="CDD" id="cd00995">
    <property type="entry name" value="PBP2_NikA_DppA_OppA_like"/>
    <property type="match status" value="1"/>
</dbReference>
<dbReference type="SUPFAM" id="SSF53850">
    <property type="entry name" value="Periplasmic binding protein-like II"/>
    <property type="match status" value="1"/>
</dbReference>
<dbReference type="Proteomes" id="UP000323521">
    <property type="component" value="Chromosome"/>
</dbReference>
<dbReference type="InterPro" id="IPR039424">
    <property type="entry name" value="SBP_5"/>
</dbReference>
<dbReference type="AlphaFoldDB" id="A0A3G1KMS2"/>
<keyword evidence="3" id="KW-1185">Reference proteome</keyword>
<sequence length="534" mass="59051">MILLLALLVSGCARTGGDQTDPEQTSLPAGKDVVYEQLKTPVTTIDPAYVQSDSEVMVAKLIFQGLVKENASGKVVSCIARSWEVSPDGLTYVFHLNKRVLFHNGKEITADDFKFSWERVLRLNAPSAYLFTNIQGANEVLSGNQTLAAGIVAVDKYTLKVTLVHPQDNFINSLTHPAGAVLDRYEVVEQGVKFAKPGTFKQPSLIPSGAGPFKFIEWVDSRSLTLGKNTQYFGTKPAIWRIEFLLNQPTGDAVWDFLAGKTHILQDVTPGDMPPLSGQMGNLSLVEKPVLEVRYVGMNANLEPFTNKAVRDAVSYGLDPAKILKAARGKSGEVLSGYLTDYWYGQSNQESQESVVSHAYEKGLGAEMLELSGHPGGSGLPQITLYCGSAWEDQIVAQKIVENLSSLGFNIKIQALSQKDLRKAVRNGEAAFYTTTFAARSTELDDFFHEQINSRWQKTIENPLWDQLLDNAVQQKGAARLSLYRQLEREVVNDSRIRYLYTYKSAAAVSDRLANFQLGPGNNVVFEELQFKNH</sequence>
<evidence type="ECO:0000259" key="1">
    <source>
        <dbReference type="Pfam" id="PF00496"/>
    </source>
</evidence>
<dbReference type="InterPro" id="IPR030678">
    <property type="entry name" value="Peptide/Ni-bd"/>
</dbReference>
<dbReference type="EMBL" id="CP017634">
    <property type="protein sequence ID" value="ATW23782.1"/>
    <property type="molecule type" value="Genomic_DNA"/>
</dbReference>
<feature type="domain" description="Solute-binding protein family 5" evidence="1">
    <location>
        <begin position="74"/>
        <end position="450"/>
    </location>
</feature>
<gene>
    <name evidence="2" type="ORF">DCMF_02325</name>
</gene>
<evidence type="ECO:0000313" key="3">
    <source>
        <dbReference type="Proteomes" id="UP000323521"/>
    </source>
</evidence>
<dbReference type="Gene3D" id="3.10.105.10">
    <property type="entry name" value="Dipeptide-binding Protein, Domain 3"/>
    <property type="match status" value="1"/>
</dbReference>
<name>A0A3G1KMS2_FORW1</name>
<reference evidence="2 3" key="1">
    <citation type="submission" date="2016-10" db="EMBL/GenBank/DDBJ databases">
        <title>Complete Genome Sequence of Peptococcaceae strain DCMF.</title>
        <authorList>
            <person name="Edwards R.J."/>
            <person name="Holland S.I."/>
            <person name="Deshpande N.P."/>
            <person name="Wong Y.K."/>
            <person name="Ertan H."/>
            <person name="Manefield M."/>
            <person name="Russell T.L."/>
            <person name="Lee M.J."/>
        </authorList>
    </citation>
    <scope>NUCLEOTIDE SEQUENCE [LARGE SCALE GENOMIC DNA]</scope>
    <source>
        <strain evidence="2 3">DCMF</strain>
    </source>
</reference>
<dbReference type="PANTHER" id="PTHR30290">
    <property type="entry name" value="PERIPLASMIC BINDING COMPONENT OF ABC TRANSPORTER"/>
    <property type="match status" value="1"/>
</dbReference>
<proteinExistence type="predicted"/>
<dbReference type="Gene3D" id="3.40.190.10">
    <property type="entry name" value="Periplasmic binding protein-like II"/>
    <property type="match status" value="1"/>
</dbReference>
<dbReference type="PIRSF" id="PIRSF002741">
    <property type="entry name" value="MppA"/>
    <property type="match status" value="1"/>
</dbReference>
<dbReference type="Gene3D" id="3.90.76.10">
    <property type="entry name" value="Dipeptide-binding Protein, Domain 1"/>
    <property type="match status" value="1"/>
</dbReference>
<dbReference type="GO" id="GO:1904680">
    <property type="term" value="F:peptide transmembrane transporter activity"/>
    <property type="evidence" value="ECO:0007669"/>
    <property type="project" value="TreeGrafter"/>
</dbReference>
<dbReference type="KEGG" id="fwa:DCMF_02325"/>
<dbReference type="GO" id="GO:0042597">
    <property type="term" value="C:periplasmic space"/>
    <property type="evidence" value="ECO:0007669"/>
    <property type="project" value="UniProtKB-ARBA"/>
</dbReference>
<evidence type="ECO:0000313" key="2">
    <source>
        <dbReference type="EMBL" id="ATW23782.1"/>
    </source>
</evidence>
<dbReference type="InterPro" id="IPR000914">
    <property type="entry name" value="SBP_5_dom"/>
</dbReference>
<dbReference type="Pfam" id="PF00496">
    <property type="entry name" value="SBP_bac_5"/>
    <property type="match status" value="1"/>
</dbReference>
<dbReference type="GO" id="GO:0015833">
    <property type="term" value="P:peptide transport"/>
    <property type="evidence" value="ECO:0007669"/>
    <property type="project" value="TreeGrafter"/>
</dbReference>
<dbReference type="GO" id="GO:0043190">
    <property type="term" value="C:ATP-binding cassette (ABC) transporter complex"/>
    <property type="evidence" value="ECO:0007669"/>
    <property type="project" value="InterPro"/>
</dbReference>